<evidence type="ECO:0000256" key="10">
    <source>
        <dbReference type="ARBA" id="ARBA00032389"/>
    </source>
</evidence>
<comment type="function">
    <text evidence="2">Involved in the biosynthesis of the yellow-orange carotenoid staphyloxanthin, which plays a role in the virulence via its protective function against oxidative stress. Catalyzes the head-to-head condensation of two molecules of farnesyl diphosphate (FPP) into the colorless C(30) carotenoid 4,4'-diapophytoene (dehydrosqualene).</text>
</comment>
<dbReference type="InterPro" id="IPR033904">
    <property type="entry name" value="Trans_IPPS_HH"/>
</dbReference>
<keyword evidence="7" id="KW-0808">Transferase</keyword>
<evidence type="ECO:0000256" key="2">
    <source>
        <dbReference type="ARBA" id="ARBA00002144"/>
    </source>
</evidence>
<dbReference type="AlphaFoldDB" id="A0AAI8DK14"/>
<dbReference type="InterPro" id="IPR019845">
    <property type="entry name" value="Squalene/phytoene_synthase_CS"/>
</dbReference>
<evidence type="ECO:0000256" key="1">
    <source>
        <dbReference type="ARBA" id="ARBA00000746"/>
    </source>
</evidence>
<dbReference type="InterPro" id="IPR002060">
    <property type="entry name" value="Squ/phyt_synthse"/>
</dbReference>
<dbReference type="SFLD" id="SFLDS00005">
    <property type="entry name" value="Isoprenoid_Synthase_Type_I"/>
    <property type="match status" value="1"/>
</dbReference>
<protein>
    <recommendedName>
        <fullName evidence="6">4,4'-diapophytoene synthase</fullName>
        <ecNumber evidence="5">2.5.1.96</ecNumber>
    </recommendedName>
    <alternativeName>
        <fullName evidence="9">C30 carotenoid synthase</fullName>
    </alternativeName>
    <alternativeName>
        <fullName evidence="10">Dehydrosqualene synthase</fullName>
    </alternativeName>
</protein>
<evidence type="ECO:0000256" key="3">
    <source>
        <dbReference type="ARBA" id="ARBA00004677"/>
    </source>
</evidence>
<dbReference type="PANTHER" id="PTHR31480">
    <property type="entry name" value="BIFUNCTIONAL LYCOPENE CYCLASE/PHYTOENE SYNTHASE"/>
    <property type="match status" value="1"/>
</dbReference>
<dbReference type="Proteomes" id="UP000197058">
    <property type="component" value="Chromosome"/>
</dbReference>
<dbReference type="PROSITE" id="PS01044">
    <property type="entry name" value="SQUALEN_PHYTOEN_SYN_1"/>
    <property type="match status" value="1"/>
</dbReference>
<organism evidence="11 12">
    <name type="scientific">Mammaliicoccus sciuri</name>
    <name type="common">Staphylococcus sciuri</name>
    <dbReference type="NCBI Taxonomy" id="1296"/>
    <lineage>
        <taxon>Bacteria</taxon>
        <taxon>Bacillati</taxon>
        <taxon>Bacillota</taxon>
        <taxon>Bacilli</taxon>
        <taxon>Bacillales</taxon>
        <taxon>Staphylococcaceae</taxon>
        <taxon>Mammaliicoccus</taxon>
    </lineage>
</organism>
<evidence type="ECO:0000256" key="7">
    <source>
        <dbReference type="ARBA" id="ARBA00022679"/>
    </source>
</evidence>
<comment type="similarity">
    <text evidence="4">Belongs to the phytoene/squalene synthase family. CrtM subfamily.</text>
</comment>
<proteinExistence type="inferred from homology"/>
<dbReference type="RefSeq" id="WP_048540397.1">
    <property type="nucleotide sequence ID" value="NZ_CAJVGN010000001.1"/>
</dbReference>
<dbReference type="EC" id="2.5.1.96" evidence="5"/>
<evidence type="ECO:0000256" key="4">
    <source>
        <dbReference type="ARBA" id="ARBA00009720"/>
    </source>
</evidence>
<evidence type="ECO:0000256" key="6">
    <source>
        <dbReference type="ARBA" id="ARBA00016163"/>
    </source>
</evidence>
<dbReference type="GO" id="GO:0016117">
    <property type="term" value="P:carotenoid biosynthetic process"/>
    <property type="evidence" value="ECO:0007669"/>
    <property type="project" value="UniProtKB-KW"/>
</dbReference>
<evidence type="ECO:0000256" key="9">
    <source>
        <dbReference type="ARBA" id="ARBA00031761"/>
    </source>
</evidence>
<dbReference type="SFLD" id="SFLDG01018">
    <property type="entry name" value="Squalene/Phytoene_Synthase_Lik"/>
    <property type="match status" value="1"/>
</dbReference>
<dbReference type="GeneID" id="48591545"/>
<dbReference type="SFLD" id="SFLDG01212">
    <property type="entry name" value="Phytoene_synthase_like"/>
    <property type="match status" value="1"/>
</dbReference>
<dbReference type="GO" id="GO:0004311">
    <property type="term" value="F:geranylgeranyl diphosphate synthase activity"/>
    <property type="evidence" value="ECO:0007669"/>
    <property type="project" value="InterPro"/>
</dbReference>
<keyword evidence="8" id="KW-0125">Carotenoid biosynthesis</keyword>
<evidence type="ECO:0000256" key="8">
    <source>
        <dbReference type="ARBA" id="ARBA00022746"/>
    </source>
</evidence>
<dbReference type="KEGG" id="sscu:CEP64_13170"/>
<evidence type="ECO:0000313" key="11">
    <source>
        <dbReference type="EMBL" id="ASE35494.1"/>
    </source>
</evidence>
<evidence type="ECO:0000256" key="5">
    <source>
        <dbReference type="ARBA" id="ARBA00012627"/>
    </source>
</evidence>
<accession>A0AAI8DK14</accession>
<dbReference type="SUPFAM" id="SSF48576">
    <property type="entry name" value="Terpenoid synthases"/>
    <property type="match status" value="1"/>
</dbReference>
<dbReference type="Pfam" id="PF00494">
    <property type="entry name" value="SQS_PSY"/>
    <property type="match status" value="1"/>
</dbReference>
<dbReference type="GO" id="GO:0051996">
    <property type="term" value="F:squalene synthase [NAD(P)H] activity"/>
    <property type="evidence" value="ECO:0007669"/>
    <property type="project" value="InterPro"/>
</dbReference>
<gene>
    <name evidence="11" type="ORF">CEP64_13170</name>
</gene>
<name>A0AAI8DK14_MAMSC</name>
<dbReference type="InterPro" id="IPR044843">
    <property type="entry name" value="Trans_IPPS_bact-type"/>
</dbReference>
<comment type="pathway">
    <text evidence="3">Carotenoid biosynthesis; staphyloxanthin biosynthesis; staphyloxanthin from farnesyl diphosphate: step 1/5.</text>
</comment>
<dbReference type="CDD" id="cd00683">
    <property type="entry name" value="Trans_IPPS_HH"/>
    <property type="match status" value="1"/>
</dbReference>
<comment type="catalytic activity">
    <reaction evidence="1">
        <text>2 (2E,6E)-farnesyl diphosphate = 15-cis-4,4'-diapophytoene + 2 diphosphate</text>
        <dbReference type="Rhea" id="RHEA:31547"/>
        <dbReference type="ChEBI" id="CHEBI:33019"/>
        <dbReference type="ChEBI" id="CHEBI:62738"/>
        <dbReference type="ChEBI" id="CHEBI:175763"/>
        <dbReference type="EC" id="2.5.1.96"/>
    </reaction>
</comment>
<dbReference type="EMBL" id="CP022046">
    <property type="protein sequence ID" value="ASE35494.1"/>
    <property type="molecule type" value="Genomic_DNA"/>
</dbReference>
<dbReference type="InterPro" id="IPR008949">
    <property type="entry name" value="Isoprenoid_synthase_dom_sf"/>
</dbReference>
<reference evidence="12" key="1">
    <citation type="submission" date="2017-06" db="EMBL/GenBank/DDBJ databases">
        <title>FDA dAtabase for Regulatory Grade micrObial Sequences (FDA-ARGOS): Supporting development and validation of Infectious Disease Dx tests.</title>
        <authorList>
            <person name="Campos J."/>
            <person name="Goldberg B."/>
            <person name="Tallon L."/>
            <person name="Sadzewicz L."/>
            <person name="Sengamalay N."/>
            <person name="Ott S."/>
            <person name="Godinez A."/>
            <person name="Nagaraj S."/>
            <person name="Vavikolanu K."/>
            <person name="Vyas G."/>
            <person name="Nadendla S."/>
            <person name="Aluvathingal J."/>
            <person name="Geyer C."/>
            <person name="Nandy P."/>
            <person name="Hobson J."/>
            <person name="Sichtig H."/>
        </authorList>
    </citation>
    <scope>NUCLEOTIDE SEQUENCE [LARGE SCALE GENOMIC DNA]</scope>
    <source>
        <strain evidence="12">FDAARGOS_285</strain>
    </source>
</reference>
<sequence length="291" mass="34136">MNQLEKDYRHCHNIMKLHSKTFSYAFDMLELNKKKAVWAIYAVCRIIDDSIDEYQDLEQLECIANDLDAIYNHNVQRYQSDDSIMNAYRHTLKDYAIPHQPLQTLIHYVKEDLHLKRIQTDEDLSLYCYGVAGTVGELLTPILASKQKAHIKQAEHAGIALGKALQLTNILRDVGEDFKRDRIYLSRERLALYNVDLFAIYQGGITQSYINLWESYAQEATALYEKALNGMTYFDEEVRYIIEVAASIYLEILEEVRQSRYTLHQKVFVNKRKKLKIYREVMAKYNRGESI</sequence>
<evidence type="ECO:0000313" key="12">
    <source>
        <dbReference type="Proteomes" id="UP000197058"/>
    </source>
</evidence>
<dbReference type="Gene3D" id="1.10.600.10">
    <property type="entry name" value="Farnesyl Diphosphate Synthase"/>
    <property type="match status" value="1"/>
</dbReference>